<dbReference type="EMBL" id="JAGRQH010000179">
    <property type="protein sequence ID" value="MBR0560839.1"/>
    <property type="molecule type" value="Genomic_DNA"/>
</dbReference>
<evidence type="ECO:0000313" key="1">
    <source>
        <dbReference type="EMBL" id="MBR0560839.1"/>
    </source>
</evidence>
<sequence>AFDLVEKSSAWVTAVVLPDYAELLVIGGRLRVRPAGRPVARFIDARLTTIDQLADPQTGLVRVIGELPAGEGKNMP</sequence>
<name>A0ABS5EAD7_9PROT</name>
<proteinExistence type="predicted"/>
<reference evidence="1 2" key="1">
    <citation type="submission" date="2021-04" db="EMBL/GenBank/DDBJ databases">
        <title>The complete genome sequence of Neokomagataea sp. TBRC 2177.</title>
        <authorList>
            <person name="Charoenyingcharoen P."/>
            <person name="Yukphan P."/>
        </authorList>
    </citation>
    <scope>NUCLEOTIDE SEQUENCE [LARGE SCALE GENOMIC DNA]</scope>
    <source>
        <strain evidence="1 2">TBRC 2177</strain>
    </source>
</reference>
<accession>A0ABS5EAD7</accession>
<dbReference type="Proteomes" id="UP000677812">
    <property type="component" value="Unassembled WGS sequence"/>
</dbReference>
<gene>
    <name evidence="1" type="ORF">KB213_12410</name>
</gene>
<organism evidence="1 2">
    <name type="scientific">Neokomagataea anthophila</name>
    <dbReference type="NCBI Taxonomy" id="2826925"/>
    <lineage>
        <taxon>Bacteria</taxon>
        <taxon>Pseudomonadati</taxon>
        <taxon>Pseudomonadota</taxon>
        <taxon>Alphaproteobacteria</taxon>
        <taxon>Acetobacterales</taxon>
        <taxon>Acetobacteraceae</taxon>
        <taxon>Neokomagataea</taxon>
    </lineage>
</organism>
<protein>
    <submittedName>
        <fullName evidence="1">Efflux RND transporter periplasmic adaptor subunit</fullName>
    </submittedName>
</protein>
<keyword evidence="2" id="KW-1185">Reference proteome</keyword>
<evidence type="ECO:0000313" key="2">
    <source>
        <dbReference type="Proteomes" id="UP000677812"/>
    </source>
</evidence>
<feature type="non-terminal residue" evidence="1">
    <location>
        <position position="1"/>
    </location>
</feature>
<feature type="non-terminal residue" evidence="1">
    <location>
        <position position="76"/>
    </location>
</feature>
<comment type="caution">
    <text evidence="1">The sequence shown here is derived from an EMBL/GenBank/DDBJ whole genome shotgun (WGS) entry which is preliminary data.</text>
</comment>